<feature type="compositionally biased region" description="Basic and acidic residues" evidence="1">
    <location>
        <begin position="112"/>
        <end position="140"/>
    </location>
</feature>
<protein>
    <recommendedName>
        <fullName evidence="5">Zein-binding</fullName>
    </recommendedName>
</protein>
<dbReference type="AlphaFoldDB" id="A0A159ZXL2"/>
<feature type="region of interest" description="Disordered" evidence="1">
    <location>
        <begin position="75"/>
        <end position="182"/>
    </location>
</feature>
<feature type="chain" id="PRO_5007811675" description="Zein-binding" evidence="2">
    <location>
        <begin position="31"/>
        <end position="182"/>
    </location>
</feature>
<organism evidence="3 4">
    <name type="scientific">Pseudomonas fluorescens</name>
    <dbReference type="NCBI Taxonomy" id="294"/>
    <lineage>
        <taxon>Bacteria</taxon>
        <taxon>Pseudomonadati</taxon>
        <taxon>Pseudomonadota</taxon>
        <taxon>Gammaproteobacteria</taxon>
        <taxon>Pseudomonadales</taxon>
        <taxon>Pseudomonadaceae</taxon>
        <taxon>Pseudomonas</taxon>
    </lineage>
</organism>
<reference evidence="4" key="1">
    <citation type="submission" date="2016-04" db="EMBL/GenBank/DDBJ databases">
        <authorList>
            <person name="Ray J."/>
            <person name="Price M."/>
            <person name="Deutschbauer A."/>
        </authorList>
    </citation>
    <scope>NUCLEOTIDE SEQUENCE [LARGE SCALE GENOMIC DNA]</scope>
    <source>
        <strain evidence="4">FW300-N2E2</strain>
    </source>
</reference>
<feature type="compositionally biased region" description="Basic and acidic residues" evidence="1">
    <location>
        <begin position="155"/>
        <end position="182"/>
    </location>
</feature>
<dbReference type="Gene3D" id="1.10.287.1490">
    <property type="match status" value="1"/>
</dbReference>
<keyword evidence="2" id="KW-0732">Signal</keyword>
<proteinExistence type="predicted"/>
<dbReference type="Proteomes" id="UP000076083">
    <property type="component" value="Chromosome"/>
</dbReference>
<accession>A0A159ZXL2</accession>
<feature type="compositionally biased region" description="Low complexity" evidence="1">
    <location>
        <begin position="142"/>
        <end position="154"/>
    </location>
</feature>
<feature type="signal peptide" evidence="2">
    <location>
        <begin position="1"/>
        <end position="30"/>
    </location>
</feature>
<sequence>MRSFSKRSSIPLATATLLLGSLTLTDVAQAAVEVSSDGPSYHDFIPALHYDQSDKYKLVKTDVSASVLESLPKSVKNNTDELENQKRTLSEQAGQIEELKRNSGSSSSSSSKEIDELKRTIKEQERDLNDLGKQVEELKRNSGSSSSSSNSEISSLKRELSDQDREMDQLKRTVEELSRKVK</sequence>
<dbReference type="RefSeq" id="WP_063322979.1">
    <property type="nucleotide sequence ID" value="NZ_CP015225.1"/>
</dbReference>
<evidence type="ECO:0000313" key="3">
    <source>
        <dbReference type="EMBL" id="AMZ72675.1"/>
    </source>
</evidence>
<reference evidence="3 4" key="2">
    <citation type="journal article" date="2018" name="Nature">
        <title>Mutant phenotypes for thousands of bacterial genes of unknown function.</title>
        <authorList>
            <person name="Price M.N."/>
            <person name="Wetmore K.M."/>
            <person name="Waters R.J."/>
            <person name="Callaghan M."/>
            <person name="Ray J."/>
            <person name="Liu H."/>
            <person name="Kuehl J.V."/>
            <person name="Melnyk R.A."/>
            <person name="Lamson J.S."/>
            <person name="Suh Y."/>
            <person name="Carlson H.K."/>
            <person name="Esquivel Z."/>
            <person name="Sadeeshkumar H."/>
            <person name="Chakraborty R."/>
            <person name="Zane G.M."/>
            <person name="Rubin B.E."/>
            <person name="Wall J.D."/>
            <person name="Visel A."/>
            <person name="Bristow J."/>
            <person name="Blow M.J."/>
            <person name="Arkin A.P."/>
            <person name="Deutschbauer A.M."/>
        </authorList>
    </citation>
    <scope>NUCLEOTIDE SEQUENCE [LARGE SCALE GENOMIC DNA]</scope>
    <source>
        <strain evidence="3 4">FW300-N2E2</strain>
    </source>
</reference>
<evidence type="ECO:0008006" key="5">
    <source>
        <dbReference type="Google" id="ProtNLM"/>
    </source>
</evidence>
<evidence type="ECO:0000256" key="1">
    <source>
        <dbReference type="SAM" id="MobiDB-lite"/>
    </source>
</evidence>
<name>A0A159ZXL2_PSEFL</name>
<dbReference type="EMBL" id="CP015225">
    <property type="protein sequence ID" value="AMZ72675.1"/>
    <property type="molecule type" value="Genomic_DNA"/>
</dbReference>
<evidence type="ECO:0000313" key="4">
    <source>
        <dbReference type="Proteomes" id="UP000076083"/>
    </source>
</evidence>
<gene>
    <name evidence="3" type="ORF">TK06_16720</name>
</gene>
<evidence type="ECO:0000256" key="2">
    <source>
        <dbReference type="SAM" id="SignalP"/>
    </source>
</evidence>